<dbReference type="EMBL" id="MU843160">
    <property type="protein sequence ID" value="KAK2020890.1"/>
    <property type="molecule type" value="Genomic_DNA"/>
</dbReference>
<reference evidence="2" key="1">
    <citation type="submission" date="2021-06" db="EMBL/GenBank/DDBJ databases">
        <title>Comparative genomics, transcriptomics and evolutionary studies reveal genomic signatures of adaptation to plant cell wall in hemibiotrophic fungi.</title>
        <authorList>
            <consortium name="DOE Joint Genome Institute"/>
            <person name="Baroncelli R."/>
            <person name="Diaz J.F."/>
            <person name="Benocci T."/>
            <person name="Peng M."/>
            <person name="Battaglia E."/>
            <person name="Haridas S."/>
            <person name="Andreopoulos W."/>
            <person name="Labutti K."/>
            <person name="Pangilinan J."/>
            <person name="Floch G.L."/>
            <person name="Makela M.R."/>
            <person name="Henrissat B."/>
            <person name="Grigoriev I.V."/>
            <person name="Crouch J.A."/>
            <person name="De Vries R.P."/>
            <person name="Sukno S.A."/>
            <person name="Thon M.R."/>
        </authorList>
    </citation>
    <scope>NUCLEOTIDE SEQUENCE</scope>
    <source>
        <strain evidence="2">MAFF235873</strain>
    </source>
</reference>
<keyword evidence="1" id="KW-0732">Signal</keyword>
<evidence type="ECO:0000313" key="3">
    <source>
        <dbReference type="Proteomes" id="UP001232148"/>
    </source>
</evidence>
<dbReference type="Proteomes" id="UP001232148">
    <property type="component" value="Unassembled WGS sequence"/>
</dbReference>
<comment type="caution">
    <text evidence="2">The sequence shown here is derived from an EMBL/GenBank/DDBJ whole genome shotgun (WGS) entry which is preliminary data.</text>
</comment>
<accession>A0AAD9H2B0</accession>
<feature type="signal peptide" evidence="1">
    <location>
        <begin position="1"/>
        <end position="21"/>
    </location>
</feature>
<evidence type="ECO:0008006" key="4">
    <source>
        <dbReference type="Google" id="ProtNLM"/>
    </source>
</evidence>
<name>A0AAD9H2B0_9PEZI</name>
<evidence type="ECO:0000313" key="2">
    <source>
        <dbReference type="EMBL" id="KAK2020890.1"/>
    </source>
</evidence>
<dbReference type="AlphaFoldDB" id="A0AAD9H2B0"/>
<gene>
    <name evidence="2" type="ORF">LX32DRAFT_285993</name>
</gene>
<evidence type="ECO:0000256" key="1">
    <source>
        <dbReference type="SAM" id="SignalP"/>
    </source>
</evidence>
<feature type="chain" id="PRO_5042088255" description="Secreted protein" evidence="1">
    <location>
        <begin position="22"/>
        <end position="125"/>
    </location>
</feature>
<sequence>MSRFAWAVINRGSLCVGLCWSWTHCGYLGEGLGKNQHFFLLLQRIRFSLVRVALYPPGCGPACSRRDLQTTVCTTAILHRTPTWRGTWTGQNLAEGVDVLNSPAGRRTGHLGTGLRMVHVMARKP</sequence>
<organism evidence="2 3">
    <name type="scientific">Colletotrichum zoysiae</name>
    <dbReference type="NCBI Taxonomy" id="1216348"/>
    <lineage>
        <taxon>Eukaryota</taxon>
        <taxon>Fungi</taxon>
        <taxon>Dikarya</taxon>
        <taxon>Ascomycota</taxon>
        <taxon>Pezizomycotina</taxon>
        <taxon>Sordariomycetes</taxon>
        <taxon>Hypocreomycetidae</taxon>
        <taxon>Glomerellales</taxon>
        <taxon>Glomerellaceae</taxon>
        <taxon>Colletotrichum</taxon>
        <taxon>Colletotrichum graminicola species complex</taxon>
    </lineage>
</organism>
<proteinExistence type="predicted"/>
<protein>
    <recommendedName>
        <fullName evidence="4">Secreted protein</fullName>
    </recommendedName>
</protein>
<keyword evidence="3" id="KW-1185">Reference proteome</keyword>